<reference evidence="2 3" key="1">
    <citation type="submission" date="2024-09" db="EMBL/GenBank/DDBJ databases">
        <title>The Natural Products Discovery Center: Release of the First 8490 Sequenced Strains for Exploring Actinobacteria Biosynthetic Diversity.</title>
        <authorList>
            <person name="Kalkreuter E."/>
            <person name="Kautsar S.A."/>
            <person name="Yang D."/>
            <person name="Bader C.D."/>
            <person name="Teijaro C.N."/>
            <person name="Fluegel L."/>
            <person name="Davis C.M."/>
            <person name="Simpson J.R."/>
            <person name="Lauterbach L."/>
            <person name="Steele A.D."/>
            <person name="Gui C."/>
            <person name="Meng S."/>
            <person name="Li G."/>
            <person name="Viehrig K."/>
            <person name="Ye F."/>
            <person name="Su P."/>
            <person name="Kiefer A.F."/>
            <person name="Nichols A."/>
            <person name="Cepeda A.J."/>
            <person name="Yan W."/>
            <person name="Fan B."/>
            <person name="Jiang Y."/>
            <person name="Adhikari A."/>
            <person name="Zheng C.-J."/>
            <person name="Schuster L."/>
            <person name="Cowan T.M."/>
            <person name="Smanski M.J."/>
            <person name="Chevrette M.G."/>
            <person name="De Carvalho L.P.S."/>
            <person name="Shen B."/>
        </authorList>
    </citation>
    <scope>NUCLEOTIDE SEQUENCE [LARGE SCALE GENOMIC DNA]</scope>
    <source>
        <strain evidence="2 3">NPDC059500</strain>
    </source>
</reference>
<dbReference type="RefSeq" id="WP_229858900.1">
    <property type="nucleotide sequence ID" value="NZ_JBHYTS010000001.1"/>
</dbReference>
<proteinExistence type="predicted"/>
<gene>
    <name evidence="2" type="ORF">ACFW88_01200</name>
</gene>
<evidence type="ECO:0000313" key="2">
    <source>
        <dbReference type="EMBL" id="MFE1749169.1"/>
    </source>
</evidence>
<feature type="chain" id="PRO_5046834266" evidence="1">
    <location>
        <begin position="20"/>
        <end position="101"/>
    </location>
</feature>
<organism evidence="2 3">
    <name type="scientific">Streptomyces anandii</name>
    <dbReference type="NCBI Taxonomy" id="285454"/>
    <lineage>
        <taxon>Bacteria</taxon>
        <taxon>Bacillati</taxon>
        <taxon>Actinomycetota</taxon>
        <taxon>Actinomycetes</taxon>
        <taxon>Kitasatosporales</taxon>
        <taxon>Streptomycetaceae</taxon>
        <taxon>Streptomyces</taxon>
    </lineage>
</organism>
<protein>
    <submittedName>
        <fullName evidence="2">SH3 domain-containing protein</fullName>
    </submittedName>
</protein>
<dbReference type="EMBL" id="JBHYTS010000001">
    <property type="protein sequence ID" value="MFE1749169.1"/>
    <property type="molecule type" value="Genomic_DNA"/>
</dbReference>
<dbReference type="Gene3D" id="2.30.30.40">
    <property type="entry name" value="SH3 Domains"/>
    <property type="match status" value="1"/>
</dbReference>
<name>A0ABW6GXS8_9ACTN</name>
<comment type="caution">
    <text evidence="2">The sequence shown here is derived from an EMBL/GenBank/DDBJ whole genome shotgun (WGS) entry which is preliminary data.</text>
</comment>
<dbReference type="Proteomes" id="UP001599756">
    <property type="component" value="Unassembled WGS sequence"/>
</dbReference>
<keyword evidence="3" id="KW-1185">Reference proteome</keyword>
<sequence length="101" mass="10674">MSVAALFGGLVATAPAASALPAACAKDDTFPVPLAEKTTTNVNLRRNPGVGSTSLGLLTKGTKFSGRCLHYKGGTNWEYGKVLSGANSGKWGWVDWRYLRD</sequence>
<accession>A0ABW6GXS8</accession>
<evidence type="ECO:0000256" key="1">
    <source>
        <dbReference type="SAM" id="SignalP"/>
    </source>
</evidence>
<evidence type="ECO:0000313" key="3">
    <source>
        <dbReference type="Proteomes" id="UP001599756"/>
    </source>
</evidence>
<keyword evidence="1" id="KW-0732">Signal</keyword>
<feature type="signal peptide" evidence="1">
    <location>
        <begin position="1"/>
        <end position="19"/>
    </location>
</feature>